<keyword evidence="3" id="KW-1185">Reference proteome</keyword>
<gene>
    <name evidence="2" type="ORF">GGQ73_003166</name>
</gene>
<protein>
    <submittedName>
        <fullName evidence="2">Uncharacterized protein</fullName>
    </submittedName>
</protein>
<feature type="signal peptide" evidence="1">
    <location>
        <begin position="1"/>
        <end position="24"/>
    </location>
</feature>
<evidence type="ECO:0000256" key="1">
    <source>
        <dbReference type="SAM" id="SignalP"/>
    </source>
</evidence>
<accession>A0A7W6C7K2</accession>
<evidence type="ECO:0000313" key="3">
    <source>
        <dbReference type="Proteomes" id="UP000565286"/>
    </source>
</evidence>
<sequence length="103" mass="10713">MPWIKSAYVVALVVPLGSPVTSLAASPQENRLSAALVEWSVANCDTKKISGLVFSLTSMTVNGSSVNDMNVAREAVRKGVADNYTSTEAACADILPGLQAGTQ</sequence>
<dbReference type="AlphaFoldDB" id="A0A7W6C7K2"/>
<keyword evidence="1" id="KW-0732">Signal</keyword>
<reference evidence="2 3" key="1">
    <citation type="submission" date="2020-08" db="EMBL/GenBank/DDBJ databases">
        <title>Genomic Encyclopedia of Type Strains, Phase IV (KMG-IV): sequencing the most valuable type-strain genomes for metagenomic binning, comparative biology and taxonomic classification.</title>
        <authorList>
            <person name="Goeker M."/>
        </authorList>
    </citation>
    <scope>NUCLEOTIDE SEQUENCE [LARGE SCALE GENOMIC DNA]</scope>
    <source>
        <strain evidence="2 3">DSM 26438</strain>
    </source>
</reference>
<proteinExistence type="predicted"/>
<name>A0A7W6C7K2_9HYPH</name>
<comment type="caution">
    <text evidence="2">The sequence shown here is derived from an EMBL/GenBank/DDBJ whole genome shotgun (WGS) entry which is preliminary data.</text>
</comment>
<evidence type="ECO:0000313" key="2">
    <source>
        <dbReference type="EMBL" id="MBB3947200.1"/>
    </source>
</evidence>
<feature type="chain" id="PRO_5031194060" evidence="1">
    <location>
        <begin position="25"/>
        <end position="103"/>
    </location>
</feature>
<dbReference type="EMBL" id="JACIDV010000009">
    <property type="protein sequence ID" value="MBB3947200.1"/>
    <property type="molecule type" value="Genomic_DNA"/>
</dbReference>
<organism evidence="2 3">
    <name type="scientific">Rhizobium skierniewicense</name>
    <dbReference type="NCBI Taxonomy" id="984260"/>
    <lineage>
        <taxon>Bacteria</taxon>
        <taxon>Pseudomonadati</taxon>
        <taxon>Pseudomonadota</taxon>
        <taxon>Alphaproteobacteria</taxon>
        <taxon>Hyphomicrobiales</taxon>
        <taxon>Rhizobiaceae</taxon>
        <taxon>Rhizobium/Agrobacterium group</taxon>
        <taxon>Rhizobium</taxon>
    </lineage>
</organism>
<dbReference type="Proteomes" id="UP000565286">
    <property type="component" value="Unassembled WGS sequence"/>
</dbReference>